<protein>
    <submittedName>
        <fullName evidence="7">DoxX family protein</fullName>
    </submittedName>
</protein>
<keyword evidence="3 5" id="KW-1133">Transmembrane helix</keyword>
<evidence type="ECO:0000256" key="3">
    <source>
        <dbReference type="ARBA" id="ARBA00022989"/>
    </source>
</evidence>
<feature type="transmembrane region" description="Helical" evidence="5">
    <location>
        <begin position="125"/>
        <end position="142"/>
    </location>
</feature>
<feature type="domain" description="Methylamine utilisation protein MauE" evidence="6">
    <location>
        <begin position="9"/>
        <end position="139"/>
    </location>
</feature>
<gene>
    <name evidence="7" type="ORF">H9977_03815</name>
</gene>
<dbReference type="Proteomes" id="UP000886740">
    <property type="component" value="Unassembled WGS sequence"/>
</dbReference>
<feature type="transmembrane region" description="Helical" evidence="5">
    <location>
        <begin position="395"/>
        <end position="412"/>
    </location>
</feature>
<dbReference type="Pfam" id="PF07291">
    <property type="entry name" value="MauE"/>
    <property type="match status" value="1"/>
</dbReference>
<reference evidence="7" key="2">
    <citation type="submission" date="2021-04" db="EMBL/GenBank/DDBJ databases">
        <authorList>
            <person name="Gilroy R."/>
        </authorList>
    </citation>
    <scope>NUCLEOTIDE SEQUENCE</scope>
    <source>
        <strain evidence="7">ChiGjej6B6-14162</strain>
    </source>
</reference>
<dbReference type="GO" id="GO:0016020">
    <property type="term" value="C:membrane"/>
    <property type="evidence" value="ECO:0007669"/>
    <property type="project" value="UniProtKB-SubCell"/>
</dbReference>
<feature type="transmembrane region" description="Helical" evidence="5">
    <location>
        <begin position="86"/>
        <end position="105"/>
    </location>
</feature>
<evidence type="ECO:0000256" key="5">
    <source>
        <dbReference type="SAM" id="Phobius"/>
    </source>
</evidence>
<feature type="transmembrane region" description="Helical" evidence="5">
    <location>
        <begin position="52"/>
        <end position="79"/>
    </location>
</feature>
<proteinExistence type="predicted"/>
<dbReference type="GO" id="GO:0030416">
    <property type="term" value="P:methylamine metabolic process"/>
    <property type="evidence" value="ECO:0007669"/>
    <property type="project" value="InterPro"/>
</dbReference>
<dbReference type="NCBIfam" id="NF045576">
    <property type="entry name" value="BT_3928_fam"/>
    <property type="match status" value="1"/>
</dbReference>
<evidence type="ECO:0000256" key="1">
    <source>
        <dbReference type="ARBA" id="ARBA00004141"/>
    </source>
</evidence>
<evidence type="ECO:0000256" key="4">
    <source>
        <dbReference type="ARBA" id="ARBA00023136"/>
    </source>
</evidence>
<evidence type="ECO:0000259" key="6">
    <source>
        <dbReference type="Pfam" id="PF07291"/>
    </source>
</evidence>
<dbReference type="InterPro" id="IPR009908">
    <property type="entry name" value="Methylamine_util_MauE"/>
</dbReference>
<feature type="transmembrane region" description="Helical" evidence="5">
    <location>
        <begin position="14"/>
        <end position="32"/>
    </location>
</feature>
<accession>A0A9D1X762</accession>
<reference evidence="7" key="1">
    <citation type="journal article" date="2021" name="PeerJ">
        <title>Extensive microbial diversity within the chicken gut microbiome revealed by metagenomics and culture.</title>
        <authorList>
            <person name="Gilroy R."/>
            <person name="Ravi A."/>
            <person name="Getino M."/>
            <person name="Pursley I."/>
            <person name="Horton D.L."/>
            <person name="Alikhan N.F."/>
            <person name="Baker D."/>
            <person name="Gharbi K."/>
            <person name="Hall N."/>
            <person name="Watson M."/>
            <person name="Adriaenssens E.M."/>
            <person name="Foster-Nyarko E."/>
            <person name="Jarju S."/>
            <person name="Secka A."/>
            <person name="Antonio M."/>
            <person name="Oren A."/>
            <person name="Chaudhuri R.R."/>
            <person name="La Ragione R."/>
            <person name="Hildebrand F."/>
            <person name="Pallen M.J."/>
        </authorList>
    </citation>
    <scope>NUCLEOTIDE SEQUENCE</scope>
    <source>
        <strain evidence="7">ChiGjej6B6-14162</strain>
    </source>
</reference>
<organism evidence="7 8">
    <name type="scientific">Candidatus Parabacteroides intestinipullorum</name>
    <dbReference type="NCBI Taxonomy" id="2838723"/>
    <lineage>
        <taxon>Bacteria</taxon>
        <taxon>Pseudomonadati</taxon>
        <taxon>Bacteroidota</taxon>
        <taxon>Bacteroidia</taxon>
        <taxon>Bacteroidales</taxon>
        <taxon>Tannerellaceae</taxon>
        <taxon>Parabacteroides</taxon>
    </lineage>
</organism>
<sequence>MASKEILKRIVAEACRLLLGGVFVFSGFVKAVDPMGGAIKFDDYLTSFGLDFLLPFSTLFSFNLAALEFTLGICALVGVYRRYTSFFLLAMMVFMTPLTLYLALFNPVSDCGCFGDALVITNWQTFYKNVVLLVAAIFLFRNNQRIYPFYSYHVYWFVAFYGYLFAVAFAYMNYSHLPILDFRPYKVGANIPALMAIPEGAPVDEYDYSFIYEKGGIQKEFSLEDIPSNDSSWVFVESKTKLIKQGYVPPVAAFNVYDMRDEDVTEQLFSNPDPMFLLVSPHLEEADDERIDEINSIYDYAVERGWSFYCITGSSEEAMSAWTDNTGAEYPYLFADEVLLKTIIRSNPGLVLMRVGTILGKWHYNDFPSAEALETAFDPYLTGNYDRKSEEDAKLLTNLLTFILPLSLVWVYDGFRFRRRKRKADN</sequence>
<evidence type="ECO:0000256" key="2">
    <source>
        <dbReference type="ARBA" id="ARBA00022692"/>
    </source>
</evidence>
<evidence type="ECO:0000313" key="8">
    <source>
        <dbReference type="Proteomes" id="UP000886740"/>
    </source>
</evidence>
<dbReference type="EMBL" id="DXEL01000030">
    <property type="protein sequence ID" value="HIX74154.1"/>
    <property type="molecule type" value="Genomic_DNA"/>
</dbReference>
<comment type="caution">
    <text evidence="7">The sequence shown here is derived from an EMBL/GenBank/DDBJ whole genome shotgun (WGS) entry which is preliminary data.</text>
</comment>
<feature type="transmembrane region" description="Helical" evidence="5">
    <location>
        <begin position="154"/>
        <end position="174"/>
    </location>
</feature>
<keyword evidence="2 5" id="KW-0812">Transmembrane</keyword>
<keyword evidence="4 5" id="KW-0472">Membrane</keyword>
<dbReference type="AlphaFoldDB" id="A0A9D1X762"/>
<evidence type="ECO:0000313" key="7">
    <source>
        <dbReference type="EMBL" id="HIX74154.1"/>
    </source>
</evidence>
<comment type="subcellular location">
    <subcellularLocation>
        <location evidence="1">Membrane</location>
        <topology evidence="1">Multi-pass membrane protein</topology>
    </subcellularLocation>
</comment>
<name>A0A9D1X762_9BACT</name>